<proteinExistence type="predicted"/>
<feature type="region of interest" description="Disordered" evidence="1">
    <location>
        <begin position="394"/>
        <end position="428"/>
    </location>
</feature>
<dbReference type="PROSITE" id="PS50234">
    <property type="entry name" value="VWFA"/>
    <property type="match status" value="1"/>
</dbReference>
<gene>
    <name evidence="3" type="ORF">SAMN04488067_11312</name>
</gene>
<dbReference type="Proteomes" id="UP000324020">
    <property type="component" value="Unassembled WGS sequence"/>
</dbReference>
<dbReference type="SUPFAM" id="SSF53300">
    <property type="entry name" value="vWA-like"/>
    <property type="match status" value="1"/>
</dbReference>
<protein>
    <submittedName>
        <fullName evidence="3">SipW-cognate class signal peptide</fullName>
    </submittedName>
</protein>
<dbReference type="InterPro" id="IPR002035">
    <property type="entry name" value="VWF_A"/>
</dbReference>
<dbReference type="InterPro" id="IPR036465">
    <property type="entry name" value="vWFA_dom_sf"/>
</dbReference>
<dbReference type="SMART" id="SM00327">
    <property type="entry name" value="VWA"/>
    <property type="match status" value="1"/>
</dbReference>
<organism evidence="3 4">
    <name type="scientific">Halorubrum xinjiangense</name>
    <dbReference type="NCBI Taxonomy" id="261291"/>
    <lineage>
        <taxon>Archaea</taxon>
        <taxon>Methanobacteriati</taxon>
        <taxon>Methanobacteriota</taxon>
        <taxon>Stenosarchaea group</taxon>
        <taxon>Halobacteria</taxon>
        <taxon>Halobacteriales</taxon>
        <taxon>Haloferacaceae</taxon>
        <taxon>Halorubrum</taxon>
    </lineage>
</organism>
<evidence type="ECO:0000313" key="3">
    <source>
        <dbReference type="EMBL" id="SDG02745.1"/>
    </source>
</evidence>
<feature type="compositionally biased region" description="Low complexity" evidence="1">
    <location>
        <begin position="411"/>
        <end position="426"/>
    </location>
</feature>
<dbReference type="EMBL" id="FNBO01000013">
    <property type="protein sequence ID" value="SDG02745.1"/>
    <property type="molecule type" value="Genomic_DNA"/>
</dbReference>
<reference evidence="3 4" key="1">
    <citation type="submission" date="2016-10" db="EMBL/GenBank/DDBJ databases">
        <authorList>
            <person name="Varghese N."/>
            <person name="Submissions S."/>
        </authorList>
    </citation>
    <scope>NUCLEOTIDE SEQUENCE [LARGE SCALE GENOMIC DNA]</scope>
    <source>
        <strain evidence="3 4">CGMCC 1.3527</strain>
    </source>
</reference>
<dbReference type="NCBIfam" id="TIGR04088">
    <property type="entry name" value="cognate_SipW"/>
    <property type="match status" value="1"/>
</dbReference>
<accession>A0A1G7QW59</accession>
<dbReference type="OrthoDB" id="222305at2157"/>
<dbReference type="PROSITE" id="PS51318">
    <property type="entry name" value="TAT"/>
    <property type="match status" value="1"/>
</dbReference>
<sequence length="581" mass="60960">MADNKKFDTIGLSRRKMLAGLGAVGIASAGAGLGTTAYFNDTESFEGNQLTAGQLDLLVDWQQTYDFGEGDTFVSAHPDHDGDGEQSVDIDGEVFTYSDFPDESDEDSNGANLPVLDCDNIPPLSEAYFNVDPVTGEEMETLVQFSDVKPGDSGEITFSLHLCDNPGYIWMQAGNVSESGGAFTEPESLVDPENLGDLGDAIEARLWYDEDCDNVYDGAEPVDIMLTLDFSGSMLYDQYGGVVNTDEIAINGGTYPETTKIDLVELGTRQFIDFLQNANADVQVGVAYFDGDSDGTPRIGLLQGLTTDLNTVDSALSGLRQKLANVVSGSTNDPNPTGSPAVNEGDPDPYSNADDIATGTYIGEGVDVAQEELTDNGRSGAAKRNIVLSDGESFNGSGGSSFASPVDAADSARAPPSGAIAPSPGSVETDVYTINVNGSASTLLAMAGPAGGAGGDLLFFNDLDDPLNIPTVFGNLAAQATQEKVIMEDTLANVLAELADGNGIPLDGNRATLYDELNDPADDPDRDAFRGDGVMHCIALSWELPSEVGNEVQGDTLGFDLGFYTEQERHNDGAGPGQAPA</sequence>
<keyword evidence="4" id="KW-1185">Reference proteome</keyword>
<dbReference type="AlphaFoldDB" id="A0A1G7QW59"/>
<dbReference type="RefSeq" id="WP_149799506.1">
    <property type="nucleotide sequence ID" value="NZ_FNBO01000013.1"/>
</dbReference>
<dbReference type="Gene3D" id="3.40.50.410">
    <property type="entry name" value="von Willebrand factor, type A domain"/>
    <property type="match status" value="1"/>
</dbReference>
<dbReference type="InterPro" id="IPR023833">
    <property type="entry name" value="Signal_pept_SipW-depend-type"/>
</dbReference>
<name>A0A1G7QW59_9EURY</name>
<evidence type="ECO:0000256" key="1">
    <source>
        <dbReference type="SAM" id="MobiDB-lite"/>
    </source>
</evidence>
<dbReference type="CDD" id="cd00198">
    <property type="entry name" value="vWFA"/>
    <property type="match status" value="1"/>
</dbReference>
<dbReference type="InterPro" id="IPR006311">
    <property type="entry name" value="TAT_signal"/>
</dbReference>
<feature type="compositionally biased region" description="Polar residues" evidence="1">
    <location>
        <begin position="327"/>
        <end position="340"/>
    </location>
</feature>
<evidence type="ECO:0000259" key="2">
    <source>
        <dbReference type="PROSITE" id="PS50234"/>
    </source>
</evidence>
<feature type="compositionally biased region" description="Low complexity" evidence="1">
    <location>
        <begin position="394"/>
        <end position="404"/>
    </location>
</feature>
<evidence type="ECO:0000313" key="4">
    <source>
        <dbReference type="Proteomes" id="UP000324020"/>
    </source>
</evidence>
<feature type="region of interest" description="Disordered" evidence="1">
    <location>
        <begin position="326"/>
        <end position="357"/>
    </location>
</feature>
<feature type="domain" description="VWFA" evidence="2">
    <location>
        <begin position="223"/>
        <end position="476"/>
    </location>
</feature>